<organism evidence="1 2">
    <name type="scientific">Oryzias latipes</name>
    <name type="common">Japanese rice fish</name>
    <name type="synonym">Japanese killifish</name>
    <dbReference type="NCBI Taxonomy" id="8090"/>
    <lineage>
        <taxon>Eukaryota</taxon>
        <taxon>Metazoa</taxon>
        <taxon>Chordata</taxon>
        <taxon>Craniata</taxon>
        <taxon>Vertebrata</taxon>
        <taxon>Euteleostomi</taxon>
        <taxon>Actinopterygii</taxon>
        <taxon>Neopterygii</taxon>
        <taxon>Teleostei</taxon>
        <taxon>Neoteleostei</taxon>
        <taxon>Acanthomorphata</taxon>
        <taxon>Ovalentaria</taxon>
        <taxon>Atherinomorphae</taxon>
        <taxon>Beloniformes</taxon>
        <taxon>Adrianichthyidae</taxon>
        <taxon>Oryziinae</taxon>
        <taxon>Oryzias</taxon>
    </lineage>
</organism>
<reference evidence="1" key="3">
    <citation type="submission" date="2025-08" db="UniProtKB">
        <authorList>
            <consortium name="Ensembl"/>
        </authorList>
    </citation>
    <scope>IDENTIFICATION</scope>
    <source>
        <strain evidence="1">HSOK</strain>
    </source>
</reference>
<dbReference type="AlphaFoldDB" id="A0A3P9J4E0"/>
<proteinExistence type="predicted"/>
<reference key="1">
    <citation type="journal article" date="2007" name="Nature">
        <title>The medaka draft genome and insights into vertebrate genome evolution.</title>
        <authorList>
            <person name="Kasahara M."/>
            <person name="Naruse K."/>
            <person name="Sasaki S."/>
            <person name="Nakatani Y."/>
            <person name="Qu W."/>
            <person name="Ahsan B."/>
            <person name="Yamada T."/>
            <person name="Nagayasu Y."/>
            <person name="Doi K."/>
            <person name="Kasai Y."/>
            <person name="Jindo T."/>
            <person name="Kobayashi D."/>
            <person name="Shimada A."/>
            <person name="Toyoda A."/>
            <person name="Kuroki Y."/>
            <person name="Fujiyama A."/>
            <person name="Sasaki T."/>
            <person name="Shimizu A."/>
            <person name="Asakawa S."/>
            <person name="Shimizu N."/>
            <person name="Hashimoto S."/>
            <person name="Yang J."/>
            <person name="Lee Y."/>
            <person name="Matsushima K."/>
            <person name="Sugano S."/>
            <person name="Sakaizumi M."/>
            <person name="Narita T."/>
            <person name="Ohishi K."/>
            <person name="Haga S."/>
            <person name="Ohta F."/>
            <person name="Nomoto H."/>
            <person name="Nogata K."/>
            <person name="Morishita T."/>
            <person name="Endo T."/>
            <person name="Shin-I T."/>
            <person name="Takeda H."/>
            <person name="Morishita S."/>
            <person name="Kohara Y."/>
        </authorList>
    </citation>
    <scope>NUCLEOTIDE SEQUENCE [LARGE SCALE GENOMIC DNA]</scope>
    <source>
        <strain>Hd-rR</strain>
    </source>
</reference>
<dbReference type="Ensembl" id="ENSORLT00015001154.1">
    <property type="protein sequence ID" value="ENSORLP00015027117.1"/>
    <property type="gene ID" value="ENSORLG00015009044.1"/>
</dbReference>
<evidence type="ECO:0000313" key="2">
    <source>
        <dbReference type="Proteomes" id="UP000265200"/>
    </source>
</evidence>
<name>A0A3P9J4E0_ORYLA</name>
<accession>A0A3P9J4E0</accession>
<protein>
    <submittedName>
        <fullName evidence="1">Uncharacterized protein</fullName>
    </submittedName>
</protein>
<reference evidence="1 2" key="2">
    <citation type="submission" date="2017-04" db="EMBL/GenBank/DDBJ databases">
        <title>CpG methylation of centromeres and impact of large insertions on vertebrate speciation.</title>
        <authorList>
            <person name="Ichikawa K."/>
            <person name="Yoshimura J."/>
            <person name="Morishita S."/>
        </authorList>
    </citation>
    <scope>NUCLEOTIDE SEQUENCE</scope>
    <source>
        <strain evidence="1 2">HSOK</strain>
    </source>
</reference>
<reference evidence="1" key="4">
    <citation type="submission" date="2025-09" db="UniProtKB">
        <authorList>
            <consortium name="Ensembl"/>
        </authorList>
    </citation>
    <scope>IDENTIFICATION</scope>
    <source>
        <strain evidence="1">HSOK</strain>
    </source>
</reference>
<sequence length="99" mass="11532">MLQSNSDYYGYISMMALYRLITENGQAKDVRIGFEGIIIILRQLWDISKACCYRLGLTNALDLKYPKRLRYTFKVFQKVLVDSAILSTKVQRLKNIVMT</sequence>
<dbReference type="Proteomes" id="UP000265200">
    <property type="component" value="Chromosome 9"/>
</dbReference>
<evidence type="ECO:0000313" key="1">
    <source>
        <dbReference type="Ensembl" id="ENSORLP00015027117.1"/>
    </source>
</evidence>